<dbReference type="Pfam" id="PF13894">
    <property type="entry name" value="zf-C2H2_4"/>
    <property type="match status" value="1"/>
</dbReference>
<dbReference type="PROSITE" id="PS00028">
    <property type="entry name" value="ZINC_FINGER_C2H2_1"/>
    <property type="match status" value="8"/>
</dbReference>
<evidence type="ECO:0000259" key="7">
    <source>
        <dbReference type="PROSITE" id="PS50157"/>
    </source>
</evidence>
<evidence type="ECO:0000313" key="9">
    <source>
        <dbReference type="Proteomes" id="UP000053240"/>
    </source>
</evidence>
<evidence type="ECO:0000256" key="3">
    <source>
        <dbReference type="ARBA" id="ARBA00022771"/>
    </source>
</evidence>
<feature type="domain" description="C2H2-type" evidence="7">
    <location>
        <begin position="308"/>
        <end position="336"/>
    </location>
</feature>
<accession>A0A194R399</accession>
<dbReference type="AlphaFoldDB" id="A0A194R399"/>
<evidence type="ECO:0000256" key="4">
    <source>
        <dbReference type="ARBA" id="ARBA00022833"/>
    </source>
</evidence>
<keyword evidence="3 5" id="KW-0863">Zinc-finger</keyword>
<sequence>MATCRACLETNKEMRTFDEPFAIQYNLLTELEIVKDEPDSTITTENCLYSEVKSELKEESMDSAAFNNIYNNDNFETSEKFELPLFSISNVTSEATKTKRILKKNKIKQSVKFENEERKQLNKKKNKVKMKKPLKNEEEMKLTTKMKEAKIKRKLKEKQRAAELNLKKLCGICKASFEDSKELFDHLEGHKKDKMCQLCHETFTEWPEILGHRFRHTPDSQRRCHLCNKSCTSHVYMEHHYRKMHYDGSVRLKCNQCDRTYDTPRNLRKHKSSVHSDKQFICDDCGETFNTKGKIKTHVLRHTTAKPHVCKFCGYSTKYVSSLRDHKLRKHTALKVYCKGCGTVFSCQEKLDKHVCKQKSRVCPICGLKMHKSERIYSHLKTHEKEKPYKCELCGNTYMSKVALKAHLDKHNGNRTKQCEYCPATFYYGSALIKHRRIHTGERPYVCKTCGKSFTSNSNLKVHRQIHGEYLINKMVKTEDI</sequence>
<name>A0A194R399_PAPMA</name>
<feature type="domain" description="C2H2-type" evidence="7">
    <location>
        <begin position="389"/>
        <end position="416"/>
    </location>
</feature>
<evidence type="ECO:0000256" key="5">
    <source>
        <dbReference type="PROSITE-ProRule" id="PRU00042"/>
    </source>
</evidence>
<dbReference type="Pfam" id="PF00096">
    <property type="entry name" value="zf-C2H2"/>
    <property type="match status" value="4"/>
</dbReference>
<dbReference type="PROSITE" id="PS50157">
    <property type="entry name" value="ZINC_FINGER_C2H2_2"/>
    <property type="match status" value="7"/>
</dbReference>
<evidence type="ECO:0000313" key="8">
    <source>
        <dbReference type="EMBL" id="KPJ11999.1"/>
    </source>
</evidence>
<feature type="domain" description="C2H2-type" evidence="7">
    <location>
        <begin position="252"/>
        <end position="280"/>
    </location>
</feature>
<keyword evidence="9" id="KW-1185">Reference proteome</keyword>
<evidence type="ECO:0000256" key="6">
    <source>
        <dbReference type="SAM" id="Coils"/>
    </source>
</evidence>
<dbReference type="GO" id="GO:0000981">
    <property type="term" value="F:DNA-binding transcription factor activity, RNA polymerase II-specific"/>
    <property type="evidence" value="ECO:0007669"/>
    <property type="project" value="TreeGrafter"/>
</dbReference>
<dbReference type="GO" id="GO:0000978">
    <property type="term" value="F:RNA polymerase II cis-regulatory region sequence-specific DNA binding"/>
    <property type="evidence" value="ECO:0007669"/>
    <property type="project" value="TreeGrafter"/>
</dbReference>
<gene>
    <name evidence="8" type="ORF">RR48_06369</name>
</gene>
<feature type="domain" description="C2H2-type" evidence="7">
    <location>
        <begin position="361"/>
        <end position="388"/>
    </location>
</feature>
<dbReference type="EMBL" id="KQ460845">
    <property type="protein sequence ID" value="KPJ11999.1"/>
    <property type="molecule type" value="Genomic_DNA"/>
</dbReference>
<dbReference type="Gene3D" id="3.30.160.60">
    <property type="entry name" value="Classic Zinc Finger"/>
    <property type="match status" value="6"/>
</dbReference>
<dbReference type="FunFam" id="3.30.160.60:FF:000100">
    <property type="entry name" value="Zinc finger 45-like"/>
    <property type="match status" value="1"/>
</dbReference>
<dbReference type="InterPro" id="IPR050329">
    <property type="entry name" value="GLI_C2H2-zinc-finger"/>
</dbReference>
<reference evidence="8 9" key="1">
    <citation type="journal article" date="2015" name="Nat. Commun.">
        <title>Outbred genome sequencing and CRISPR/Cas9 gene editing in butterflies.</title>
        <authorList>
            <person name="Li X."/>
            <person name="Fan D."/>
            <person name="Zhang W."/>
            <person name="Liu G."/>
            <person name="Zhang L."/>
            <person name="Zhao L."/>
            <person name="Fang X."/>
            <person name="Chen L."/>
            <person name="Dong Y."/>
            <person name="Chen Y."/>
            <person name="Ding Y."/>
            <person name="Zhao R."/>
            <person name="Feng M."/>
            <person name="Zhu Y."/>
            <person name="Feng Y."/>
            <person name="Jiang X."/>
            <person name="Zhu D."/>
            <person name="Xiang H."/>
            <person name="Feng X."/>
            <person name="Li S."/>
            <person name="Wang J."/>
            <person name="Zhang G."/>
            <person name="Kronforst M.R."/>
            <person name="Wang W."/>
        </authorList>
    </citation>
    <scope>NUCLEOTIDE SEQUENCE [LARGE SCALE GENOMIC DNA]</scope>
    <source>
        <strain evidence="8">Ya'a_city_454_Pm</strain>
        <tissue evidence="8">Whole body</tissue>
    </source>
</reference>
<feature type="domain" description="C2H2-type" evidence="7">
    <location>
        <begin position="280"/>
        <end position="307"/>
    </location>
</feature>
<protein>
    <submittedName>
        <fullName evidence="8">Zinc finger protein 184</fullName>
    </submittedName>
</protein>
<feature type="domain" description="C2H2-type" evidence="7">
    <location>
        <begin position="445"/>
        <end position="467"/>
    </location>
</feature>
<dbReference type="Proteomes" id="UP000053240">
    <property type="component" value="Unassembled WGS sequence"/>
</dbReference>
<keyword evidence="4" id="KW-0862">Zinc</keyword>
<evidence type="ECO:0000256" key="2">
    <source>
        <dbReference type="ARBA" id="ARBA00022737"/>
    </source>
</evidence>
<keyword evidence="6" id="KW-0175">Coiled coil</keyword>
<feature type="domain" description="C2H2-type" evidence="7">
    <location>
        <begin position="417"/>
        <end position="444"/>
    </location>
</feature>
<evidence type="ECO:0000256" key="1">
    <source>
        <dbReference type="ARBA" id="ARBA00022723"/>
    </source>
</evidence>
<dbReference type="SUPFAM" id="SSF57667">
    <property type="entry name" value="beta-beta-alpha zinc fingers"/>
    <property type="match status" value="4"/>
</dbReference>
<dbReference type="PANTHER" id="PTHR19818:SF139">
    <property type="entry name" value="PAIR-RULE PROTEIN ODD-PAIRED"/>
    <property type="match status" value="1"/>
</dbReference>
<dbReference type="InParanoid" id="A0A194R399"/>
<organism evidence="8 9">
    <name type="scientific">Papilio machaon</name>
    <name type="common">Old World swallowtail butterfly</name>
    <dbReference type="NCBI Taxonomy" id="76193"/>
    <lineage>
        <taxon>Eukaryota</taxon>
        <taxon>Metazoa</taxon>
        <taxon>Ecdysozoa</taxon>
        <taxon>Arthropoda</taxon>
        <taxon>Hexapoda</taxon>
        <taxon>Insecta</taxon>
        <taxon>Pterygota</taxon>
        <taxon>Neoptera</taxon>
        <taxon>Endopterygota</taxon>
        <taxon>Lepidoptera</taxon>
        <taxon>Glossata</taxon>
        <taxon>Ditrysia</taxon>
        <taxon>Papilionoidea</taxon>
        <taxon>Papilionidae</taxon>
        <taxon>Papilioninae</taxon>
        <taxon>Papilio</taxon>
    </lineage>
</organism>
<dbReference type="GO" id="GO:0008270">
    <property type="term" value="F:zinc ion binding"/>
    <property type="evidence" value="ECO:0007669"/>
    <property type="project" value="UniProtKB-KW"/>
</dbReference>
<dbReference type="InterPro" id="IPR036236">
    <property type="entry name" value="Znf_C2H2_sf"/>
</dbReference>
<keyword evidence="1" id="KW-0479">Metal-binding</keyword>
<dbReference type="PANTHER" id="PTHR19818">
    <property type="entry name" value="ZINC FINGER PROTEIN ZIC AND GLI"/>
    <property type="match status" value="1"/>
</dbReference>
<feature type="coiled-coil region" evidence="6">
    <location>
        <begin position="104"/>
        <end position="131"/>
    </location>
</feature>
<dbReference type="GO" id="GO:0045944">
    <property type="term" value="P:positive regulation of transcription by RNA polymerase II"/>
    <property type="evidence" value="ECO:0007669"/>
    <property type="project" value="UniProtKB-ARBA"/>
</dbReference>
<dbReference type="SMART" id="SM00355">
    <property type="entry name" value="ZnF_C2H2"/>
    <property type="match status" value="10"/>
</dbReference>
<dbReference type="GO" id="GO:0005634">
    <property type="term" value="C:nucleus"/>
    <property type="evidence" value="ECO:0007669"/>
    <property type="project" value="UniProtKB-ARBA"/>
</dbReference>
<proteinExistence type="predicted"/>
<dbReference type="InterPro" id="IPR013087">
    <property type="entry name" value="Znf_C2H2_type"/>
</dbReference>
<dbReference type="FunFam" id="3.30.160.60:FF:001270">
    <property type="entry name" value="zinc finger protein 583 isoform X1"/>
    <property type="match status" value="1"/>
</dbReference>
<keyword evidence="2" id="KW-0677">Repeat</keyword>